<comment type="caution">
    <text evidence="2">The sequence shown here is derived from an EMBL/GenBank/DDBJ whole genome shotgun (WGS) entry which is preliminary data.</text>
</comment>
<dbReference type="Gene3D" id="1.10.3300.10">
    <property type="entry name" value="Jann2411-like domain"/>
    <property type="match status" value="1"/>
</dbReference>
<dbReference type="Pfam" id="PF07336">
    <property type="entry name" value="ABATE"/>
    <property type="match status" value="1"/>
</dbReference>
<dbReference type="RefSeq" id="WP_170198923.1">
    <property type="nucleotide sequence ID" value="NZ_BMPV01000002.1"/>
</dbReference>
<name>A0A543J4A9_9ACTN</name>
<dbReference type="Pfam" id="PF11706">
    <property type="entry name" value="zf-CGNR"/>
    <property type="match status" value="1"/>
</dbReference>
<dbReference type="InterPro" id="IPR010852">
    <property type="entry name" value="ABATE"/>
</dbReference>
<organism evidence="2 3">
    <name type="scientific">Thermopolyspora flexuosa</name>
    <dbReference type="NCBI Taxonomy" id="103836"/>
    <lineage>
        <taxon>Bacteria</taxon>
        <taxon>Bacillati</taxon>
        <taxon>Actinomycetota</taxon>
        <taxon>Actinomycetes</taxon>
        <taxon>Streptosporangiales</taxon>
        <taxon>Streptosporangiaceae</taxon>
        <taxon>Thermopolyspora</taxon>
    </lineage>
</organism>
<dbReference type="AlphaFoldDB" id="A0A543J4A9"/>
<keyword evidence="3" id="KW-1185">Reference proteome</keyword>
<dbReference type="InterPro" id="IPR021005">
    <property type="entry name" value="Znf_CGNR"/>
</dbReference>
<accession>A0A543J4A9</accession>
<evidence type="ECO:0000313" key="3">
    <source>
        <dbReference type="Proteomes" id="UP000319213"/>
    </source>
</evidence>
<sequence>MNLVNTVAPRRPEGGEHIDYLPTPGDLLAWARRIGLVDAAEADRVAAAWAAAPDAAAQALAAAVDIREAAYTVLARRLGLAAGGEGASGGGAGDAAAVVPALERLVLRWTAAAGRSRLVLDAAGPSAVRLAVDGTPALLVPDRLAHACVDFLRGADIGRLRACPVEEGGCGWLFLDHSRNRSRRWCAMEDCGSQAKARRLTERRRIARATGKNLMDGSQAG</sequence>
<proteinExistence type="predicted"/>
<feature type="domain" description="Zinc finger CGNR" evidence="1">
    <location>
        <begin position="159"/>
        <end position="204"/>
    </location>
</feature>
<dbReference type="SUPFAM" id="SSF160904">
    <property type="entry name" value="Jann2411-like"/>
    <property type="match status" value="1"/>
</dbReference>
<dbReference type="EMBL" id="VFPQ01000001">
    <property type="protein sequence ID" value="TQM77651.1"/>
    <property type="molecule type" value="Genomic_DNA"/>
</dbReference>
<dbReference type="PANTHER" id="PTHR35525:SF3">
    <property type="entry name" value="BLL6575 PROTEIN"/>
    <property type="match status" value="1"/>
</dbReference>
<dbReference type="Proteomes" id="UP000319213">
    <property type="component" value="Unassembled WGS sequence"/>
</dbReference>
<reference evidence="2 3" key="1">
    <citation type="submission" date="2019-06" db="EMBL/GenBank/DDBJ databases">
        <title>Sequencing the genomes of 1000 actinobacteria strains.</title>
        <authorList>
            <person name="Klenk H.-P."/>
        </authorList>
    </citation>
    <scope>NUCLEOTIDE SEQUENCE [LARGE SCALE GENOMIC DNA]</scope>
    <source>
        <strain evidence="2 3">DSM 43186</strain>
    </source>
</reference>
<evidence type="ECO:0000313" key="2">
    <source>
        <dbReference type="EMBL" id="TQM77651.1"/>
    </source>
</evidence>
<dbReference type="InterPro" id="IPR023286">
    <property type="entry name" value="ABATE_dom_sf"/>
</dbReference>
<gene>
    <name evidence="2" type="ORF">FHX40_4422</name>
</gene>
<evidence type="ECO:0000259" key="1">
    <source>
        <dbReference type="Pfam" id="PF11706"/>
    </source>
</evidence>
<protein>
    <submittedName>
        <fullName evidence="2">Putative RNA-binding Zn ribbon-like protein</fullName>
    </submittedName>
</protein>
<dbReference type="PANTHER" id="PTHR35525">
    <property type="entry name" value="BLL6575 PROTEIN"/>
    <property type="match status" value="1"/>
</dbReference>